<accession>A0A412IDU0</accession>
<comment type="caution">
    <text evidence="1">The sequence shown here is derived from an EMBL/GenBank/DDBJ whole genome shotgun (WGS) entry which is preliminary data.</text>
</comment>
<reference evidence="1 2" key="1">
    <citation type="submission" date="2018-08" db="EMBL/GenBank/DDBJ databases">
        <title>A genome reference for cultivated species of the human gut microbiota.</title>
        <authorList>
            <person name="Zou Y."/>
            <person name="Xue W."/>
            <person name="Luo G."/>
        </authorList>
    </citation>
    <scope>NUCLEOTIDE SEQUENCE [LARGE SCALE GENOMIC DNA]</scope>
    <source>
        <strain evidence="1 2">AF22-21</strain>
    </source>
</reference>
<evidence type="ECO:0000313" key="2">
    <source>
        <dbReference type="Proteomes" id="UP000283295"/>
    </source>
</evidence>
<proteinExistence type="predicted"/>
<sequence>MGFLFSLDLMKVAQEEKVIVDKEGNEQGKYYIIGLSNGAKSFEVTCGERNNLLKVPVFSKVRVHFDIVDKKLKAVDADAIARGEKHE</sequence>
<dbReference type="EMBL" id="QRVK01000080">
    <property type="protein sequence ID" value="RGS34994.1"/>
    <property type="molecule type" value="Genomic_DNA"/>
</dbReference>
<name>A0A412IDU0_9FIRM</name>
<dbReference type="AlphaFoldDB" id="A0A412IDU0"/>
<gene>
    <name evidence="1" type="ORF">DWX94_14300</name>
</gene>
<protein>
    <submittedName>
        <fullName evidence="1">Uncharacterized protein</fullName>
    </submittedName>
</protein>
<evidence type="ECO:0000313" key="1">
    <source>
        <dbReference type="EMBL" id="RGS34994.1"/>
    </source>
</evidence>
<organism evidence="1 2">
    <name type="scientific">Coprococcus eutactus</name>
    <dbReference type="NCBI Taxonomy" id="33043"/>
    <lineage>
        <taxon>Bacteria</taxon>
        <taxon>Bacillati</taxon>
        <taxon>Bacillota</taxon>
        <taxon>Clostridia</taxon>
        <taxon>Lachnospirales</taxon>
        <taxon>Lachnospiraceae</taxon>
        <taxon>Coprococcus</taxon>
    </lineage>
</organism>
<dbReference type="Proteomes" id="UP000283295">
    <property type="component" value="Unassembled WGS sequence"/>
</dbReference>